<dbReference type="PANTHER" id="PTHR23508:SF10">
    <property type="entry name" value="CARBOXYLIC ACID TRANSPORTER PROTEIN HOMOLOG"/>
    <property type="match status" value="1"/>
</dbReference>
<keyword evidence="4 5" id="KW-0472">Membrane</keyword>
<feature type="transmembrane region" description="Helical" evidence="5">
    <location>
        <begin position="411"/>
        <end position="429"/>
    </location>
</feature>
<dbReference type="Proteomes" id="UP000290759">
    <property type="component" value="Unassembled WGS sequence"/>
</dbReference>
<evidence type="ECO:0000256" key="4">
    <source>
        <dbReference type="ARBA" id="ARBA00023136"/>
    </source>
</evidence>
<feature type="transmembrane region" description="Helical" evidence="5">
    <location>
        <begin position="26"/>
        <end position="50"/>
    </location>
</feature>
<feature type="transmembrane region" description="Helical" evidence="5">
    <location>
        <begin position="161"/>
        <end position="180"/>
    </location>
</feature>
<feature type="transmembrane region" description="Helical" evidence="5">
    <location>
        <begin position="242"/>
        <end position="261"/>
    </location>
</feature>
<dbReference type="InterPro" id="IPR011701">
    <property type="entry name" value="MFS"/>
</dbReference>
<evidence type="ECO:0000256" key="3">
    <source>
        <dbReference type="ARBA" id="ARBA00022989"/>
    </source>
</evidence>
<evidence type="ECO:0000256" key="2">
    <source>
        <dbReference type="ARBA" id="ARBA00022692"/>
    </source>
</evidence>
<dbReference type="SUPFAM" id="SSF103473">
    <property type="entry name" value="MFS general substrate transporter"/>
    <property type="match status" value="1"/>
</dbReference>
<proteinExistence type="predicted"/>
<dbReference type="PANTHER" id="PTHR23508">
    <property type="entry name" value="CARBOXYLIC ACID TRANSPORTER PROTEIN HOMOLOG"/>
    <property type="match status" value="1"/>
</dbReference>
<feature type="transmembrane region" description="Helical" evidence="5">
    <location>
        <begin position="341"/>
        <end position="366"/>
    </location>
</feature>
<keyword evidence="3 5" id="KW-1133">Transmembrane helix</keyword>
<keyword evidence="8" id="KW-1185">Reference proteome</keyword>
<name>A0A4V1RV21_9HYPH</name>
<dbReference type="OrthoDB" id="9784658at2"/>
<evidence type="ECO:0000259" key="6">
    <source>
        <dbReference type="PROSITE" id="PS50850"/>
    </source>
</evidence>
<feature type="transmembrane region" description="Helical" evidence="5">
    <location>
        <begin position="127"/>
        <end position="149"/>
    </location>
</feature>
<accession>A0A4V1RV21</accession>
<gene>
    <name evidence="7" type="ORF">D3273_04490</name>
</gene>
<evidence type="ECO:0000256" key="1">
    <source>
        <dbReference type="ARBA" id="ARBA00004141"/>
    </source>
</evidence>
<feature type="transmembrane region" description="Helical" evidence="5">
    <location>
        <begin position="281"/>
        <end position="302"/>
    </location>
</feature>
<feature type="transmembrane region" description="Helical" evidence="5">
    <location>
        <begin position="378"/>
        <end position="399"/>
    </location>
</feature>
<reference evidence="7 8" key="1">
    <citation type="submission" date="2018-12" db="EMBL/GenBank/DDBJ databases">
        <authorList>
            <person name="Grouzdev D.S."/>
            <person name="Krutkina M.S."/>
        </authorList>
    </citation>
    <scope>NUCLEOTIDE SEQUENCE [LARGE SCALE GENOMIC DNA]</scope>
    <source>
        <strain evidence="7 8">RmlP026</strain>
    </source>
</reference>
<comment type="subcellular location">
    <subcellularLocation>
        <location evidence="1">Membrane</location>
        <topology evidence="1">Multi-pass membrane protein</topology>
    </subcellularLocation>
</comment>
<dbReference type="GO" id="GO:0005886">
    <property type="term" value="C:plasma membrane"/>
    <property type="evidence" value="ECO:0007669"/>
    <property type="project" value="TreeGrafter"/>
</dbReference>
<protein>
    <submittedName>
        <fullName evidence="7">MFS transporter</fullName>
    </submittedName>
</protein>
<dbReference type="GO" id="GO:0046943">
    <property type="term" value="F:carboxylic acid transmembrane transporter activity"/>
    <property type="evidence" value="ECO:0007669"/>
    <property type="project" value="TreeGrafter"/>
</dbReference>
<dbReference type="Pfam" id="PF07690">
    <property type="entry name" value="MFS_1"/>
    <property type="match status" value="1"/>
</dbReference>
<dbReference type="RefSeq" id="WP_129223926.1">
    <property type="nucleotide sequence ID" value="NZ_QYBB01000003.1"/>
</dbReference>
<feature type="transmembrane region" description="Helical" evidence="5">
    <location>
        <begin position="70"/>
        <end position="90"/>
    </location>
</feature>
<dbReference type="InterPro" id="IPR036259">
    <property type="entry name" value="MFS_trans_sf"/>
</dbReference>
<reference evidence="7 8" key="2">
    <citation type="submission" date="2019-02" db="EMBL/GenBank/DDBJ databases">
        <title>'Lichenibacterium ramalinii' gen. nov. sp. nov., 'Lichenibacterium minor' gen. nov. sp. nov.</title>
        <authorList>
            <person name="Pankratov T."/>
        </authorList>
    </citation>
    <scope>NUCLEOTIDE SEQUENCE [LARGE SCALE GENOMIC DNA]</scope>
    <source>
        <strain evidence="7 8">RmlP026</strain>
    </source>
</reference>
<evidence type="ECO:0000256" key="5">
    <source>
        <dbReference type="SAM" id="Phobius"/>
    </source>
</evidence>
<dbReference type="PROSITE" id="PS00217">
    <property type="entry name" value="SUGAR_TRANSPORT_2"/>
    <property type="match status" value="1"/>
</dbReference>
<evidence type="ECO:0000313" key="7">
    <source>
        <dbReference type="EMBL" id="RYC33134.1"/>
    </source>
</evidence>
<feature type="domain" description="Major facilitator superfamily (MFS) profile" evidence="6">
    <location>
        <begin position="27"/>
        <end position="432"/>
    </location>
</feature>
<organism evidence="7 8">
    <name type="scientific">Lichenibacterium minor</name>
    <dbReference type="NCBI Taxonomy" id="2316528"/>
    <lineage>
        <taxon>Bacteria</taxon>
        <taxon>Pseudomonadati</taxon>
        <taxon>Pseudomonadota</taxon>
        <taxon>Alphaproteobacteria</taxon>
        <taxon>Hyphomicrobiales</taxon>
        <taxon>Lichenihabitantaceae</taxon>
        <taxon>Lichenibacterium</taxon>
    </lineage>
</organism>
<feature type="transmembrane region" description="Helical" evidence="5">
    <location>
        <begin position="102"/>
        <end position="121"/>
    </location>
</feature>
<comment type="caution">
    <text evidence="7">The sequence shown here is derived from an EMBL/GenBank/DDBJ whole genome shotgun (WGS) entry which is preliminary data.</text>
</comment>
<dbReference type="InterPro" id="IPR020846">
    <property type="entry name" value="MFS_dom"/>
</dbReference>
<evidence type="ECO:0000313" key="8">
    <source>
        <dbReference type="Proteomes" id="UP000290759"/>
    </source>
</evidence>
<keyword evidence="2 5" id="KW-0812">Transmembrane</keyword>
<feature type="transmembrane region" description="Helical" evidence="5">
    <location>
        <begin position="314"/>
        <end position="335"/>
    </location>
</feature>
<dbReference type="AlphaFoldDB" id="A0A4V1RV21"/>
<dbReference type="Gene3D" id="1.20.1250.20">
    <property type="entry name" value="MFS general substrate transporter like domains"/>
    <property type="match status" value="2"/>
</dbReference>
<sequence>MSGSIDDGTLGGVRPRRTPLDRDQIVGFWAAWAGWLLDGMDSVIYALVLIPALTELLPRSGIEATPANTGYIGSILFALFLVGWGLSFVWGPIGDRFGRTRTLAATVLIYSVFTGAAALSQNVYELALFRFLAGIGIGGEWAMAGTYVAEAWPEDRRKMGAGYLQSGYYFGFFAAAALNATVGAVYGWRAMFLCGLFPVVVSVVTLFKVKEPERWEALHEAGAKRVSPLLQIFGPQYRTRTLVMSTLLTVAIIGLWAGSVYEPAAAITLAKGAGYAPAEAVRFASYGTAILSLGTVLGCLVVPMMAERLGRRATLALFFSGMLVFVALSFGWAFYLPPERALPTFLTLLFFLGFSGANFALFSLWLPELFGTDVRATAFAFCTSVGRFIGAGVNFALGAAVHGMGTLGTPVAWTAVAFGFGLLVIPFAAETRGQPLPR</sequence>
<dbReference type="InterPro" id="IPR005829">
    <property type="entry name" value="Sugar_transporter_CS"/>
</dbReference>
<dbReference type="EMBL" id="QYBB01000003">
    <property type="protein sequence ID" value="RYC33134.1"/>
    <property type="molecule type" value="Genomic_DNA"/>
</dbReference>
<dbReference type="PROSITE" id="PS50850">
    <property type="entry name" value="MFS"/>
    <property type="match status" value="1"/>
</dbReference>